<name>A0AAE3A521_9FIRM</name>
<dbReference type="PANTHER" id="PTHR43085">
    <property type="entry name" value="HEXOKINASE FAMILY MEMBER"/>
    <property type="match status" value="1"/>
</dbReference>
<dbReference type="GO" id="GO:0016301">
    <property type="term" value="F:kinase activity"/>
    <property type="evidence" value="ECO:0007669"/>
    <property type="project" value="UniProtKB-KW"/>
</dbReference>
<dbReference type="InterPro" id="IPR029056">
    <property type="entry name" value="Ribokinase-like"/>
</dbReference>
<dbReference type="Proteomes" id="UP001198220">
    <property type="component" value="Unassembled WGS sequence"/>
</dbReference>
<evidence type="ECO:0000313" key="6">
    <source>
        <dbReference type="Proteomes" id="UP001198220"/>
    </source>
</evidence>
<evidence type="ECO:0000313" key="5">
    <source>
        <dbReference type="EMBL" id="MCC2125574.1"/>
    </source>
</evidence>
<dbReference type="AlphaFoldDB" id="A0AAE3A521"/>
<dbReference type="InterPro" id="IPR050306">
    <property type="entry name" value="PfkB_Carbo_kinase"/>
</dbReference>
<keyword evidence="6" id="KW-1185">Reference proteome</keyword>
<comment type="similarity">
    <text evidence="1">Belongs to the carbohydrate kinase PfkB family.</text>
</comment>
<organism evidence="5 6">
    <name type="scientific">Hominiventricola filiformis</name>
    <dbReference type="NCBI Taxonomy" id="2885352"/>
    <lineage>
        <taxon>Bacteria</taxon>
        <taxon>Bacillati</taxon>
        <taxon>Bacillota</taxon>
        <taxon>Clostridia</taxon>
        <taxon>Lachnospirales</taxon>
        <taxon>Lachnospiraceae</taxon>
        <taxon>Hominiventricola</taxon>
    </lineage>
</organism>
<comment type="caution">
    <text evidence="5">The sequence shown here is derived from an EMBL/GenBank/DDBJ whole genome shotgun (WGS) entry which is preliminary data.</text>
</comment>
<dbReference type="InterPro" id="IPR011611">
    <property type="entry name" value="PfkB_dom"/>
</dbReference>
<evidence type="ECO:0000256" key="1">
    <source>
        <dbReference type="ARBA" id="ARBA00010688"/>
    </source>
</evidence>
<proteinExistence type="inferred from homology"/>
<dbReference type="PANTHER" id="PTHR43085:SF57">
    <property type="entry name" value="CARBOHYDRATE KINASE PFKB DOMAIN-CONTAINING PROTEIN"/>
    <property type="match status" value="1"/>
</dbReference>
<reference evidence="5 6" key="1">
    <citation type="submission" date="2021-10" db="EMBL/GenBank/DDBJ databases">
        <title>Anaerobic single-cell dispensing facilitates the cultivation of human gut bacteria.</title>
        <authorList>
            <person name="Afrizal A."/>
        </authorList>
    </citation>
    <scope>NUCLEOTIDE SEQUENCE [LARGE SCALE GENOMIC DNA]</scope>
    <source>
        <strain evidence="5 6">CLA-AA-H276</strain>
    </source>
</reference>
<dbReference type="Pfam" id="PF00294">
    <property type="entry name" value="PfkB"/>
    <property type="match status" value="1"/>
</dbReference>
<dbReference type="RefSeq" id="WP_308458959.1">
    <property type="nucleotide sequence ID" value="NZ_JAJEPS010000003.1"/>
</dbReference>
<dbReference type="EMBL" id="JAJEPS010000003">
    <property type="protein sequence ID" value="MCC2125574.1"/>
    <property type="molecule type" value="Genomic_DNA"/>
</dbReference>
<accession>A0AAE3A521</accession>
<evidence type="ECO:0000256" key="3">
    <source>
        <dbReference type="ARBA" id="ARBA00022777"/>
    </source>
</evidence>
<evidence type="ECO:0000259" key="4">
    <source>
        <dbReference type="Pfam" id="PF00294"/>
    </source>
</evidence>
<feature type="domain" description="Carbohydrate kinase PfkB" evidence="4">
    <location>
        <begin position="4"/>
        <end position="355"/>
    </location>
</feature>
<dbReference type="Gene3D" id="3.40.1190.20">
    <property type="match status" value="1"/>
</dbReference>
<keyword evidence="3 5" id="KW-0418">Kinase</keyword>
<sequence length="373" mass="40406">MEKKIVVAGHISVDITPVFQSSKKKSISQVLCPGKLIRTGEAVVYTGGVVSNTGLALHKMGANVRLAGKIGKDALGEMMLAMMKQHGTEKDLIIDENADTSYTVVIAPPGIDRIFLHGPGANDTFVADDLSDDLIDGAALVHFGYPPLMRKMYENDGAELVKLCNKVHAKGAAMSLDLAAVDPESPEGLVDWREFLSNVLPHVDFFVPSIEELCFMLDRPRYDEWMERAGEEDVTEILDLEKDIRPLAAQAMELGVKVLMLKCGARGMYYQTAGADLIGKIPVAVELKVEDWTEKSGFQKSFIPEKVLSGTGAGDSSIGCFLYSMLKGYPVERCIQLAAAQGASCVEAVDTLSGLHTLPELEEKIAAGWKTAE</sequence>
<evidence type="ECO:0000256" key="2">
    <source>
        <dbReference type="ARBA" id="ARBA00022679"/>
    </source>
</evidence>
<dbReference type="SUPFAM" id="SSF53613">
    <property type="entry name" value="Ribokinase-like"/>
    <property type="match status" value="1"/>
</dbReference>
<keyword evidence="2" id="KW-0808">Transferase</keyword>
<gene>
    <name evidence="5" type="ORF">LKD36_05205</name>
</gene>
<protein>
    <submittedName>
        <fullName evidence="5">Carbohydrate kinase family protein</fullName>
    </submittedName>
</protein>